<evidence type="ECO:0000313" key="8">
    <source>
        <dbReference type="Proteomes" id="UP000692954"/>
    </source>
</evidence>
<proteinExistence type="predicted"/>
<dbReference type="PANTHER" id="PTHR45969:SF69">
    <property type="entry name" value="FINGER DOMAIN PROTEIN, PUTATIVE (AFU_ORTHOLOGUE AFUA_3G12190)-RELATED"/>
    <property type="match status" value="1"/>
</dbReference>
<dbReference type="GO" id="GO:0061630">
    <property type="term" value="F:ubiquitin protein ligase activity"/>
    <property type="evidence" value="ECO:0007669"/>
    <property type="project" value="TreeGrafter"/>
</dbReference>
<keyword evidence="5" id="KW-0472">Membrane</keyword>
<dbReference type="GO" id="GO:0008270">
    <property type="term" value="F:zinc ion binding"/>
    <property type="evidence" value="ECO:0007669"/>
    <property type="project" value="UniProtKB-KW"/>
</dbReference>
<dbReference type="Pfam" id="PF13639">
    <property type="entry name" value="zf-RING_2"/>
    <property type="match status" value="1"/>
</dbReference>
<feature type="transmembrane region" description="Helical" evidence="5">
    <location>
        <begin position="212"/>
        <end position="232"/>
    </location>
</feature>
<feature type="transmembrane region" description="Helical" evidence="5">
    <location>
        <begin position="300"/>
        <end position="321"/>
    </location>
</feature>
<dbReference type="GO" id="GO:0016567">
    <property type="term" value="P:protein ubiquitination"/>
    <property type="evidence" value="ECO:0007669"/>
    <property type="project" value="TreeGrafter"/>
</dbReference>
<feature type="transmembrane region" description="Helical" evidence="5">
    <location>
        <begin position="393"/>
        <end position="411"/>
    </location>
</feature>
<dbReference type="Proteomes" id="UP000692954">
    <property type="component" value="Unassembled WGS sequence"/>
</dbReference>
<gene>
    <name evidence="7" type="ORF">PSON_ATCC_30995.1.T1010143</name>
</gene>
<keyword evidence="5" id="KW-1133">Transmembrane helix</keyword>
<sequence length="595" mass="70805">MIQQRELSNNIGFLIRNSVQQLNKMFESYKKYKSNKCKKMQFVDIYILNINNMILIAASMHMREHRSISLRIPSIHVRDEDPKDVVKSSICGIMMGVVFMIIFSIIGMVGIFINIDEEAEFVWMLGILTFTYVLFIPYLILILYDLRRISKELEQHQDESLVMNPYAFASSMNTIIAITSTEKYNPFRLLNVQFFIISLIISAFLINSNIVIGQLLAIITYIVAATILIYVCRRCWLGCCNIKIVNKKPKRYNFHRYPSPNHVKKSAFAFSVLLITYFICKLFLYVIFLCLEEELFQYTYLANIFYALIMIIQLTYVSFLIKRIIITQQYKKYFQCYMTLFQSLYLSYTTQNCVLKGLYFFSLFSTYIAFFLEKPYLTITYTDLFGIKQFFSYEHFIYLFTLLQLIYFFLFRSYCVNKEEEQIQIFDFNQVQTQDNRLQWIQNQQDYPIYDNKLSDYVYLISDLEALQEIYDNLIFQSNQLDLKIRPKNGQLINLAQWIENKKFQFQLQGRNLDDEYFQNLKSFIKENFGTKQKDTKEKQKQFIERQECAICLQNLDIKQNLTQLGCHETHKFHTLCIETWINAVQKCPLCNQPA</sequence>
<protein>
    <recommendedName>
        <fullName evidence="6">RING-type domain-containing protein</fullName>
    </recommendedName>
</protein>
<evidence type="ECO:0000256" key="1">
    <source>
        <dbReference type="ARBA" id="ARBA00022723"/>
    </source>
</evidence>
<evidence type="ECO:0000313" key="7">
    <source>
        <dbReference type="EMBL" id="CAD8112716.1"/>
    </source>
</evidence>
<keyword evidence="8" id="KW-1185">Reference proteome</keyword>
<evidence type="ECO:0000259" key="6">
    <source>
        <dbReference type="PROSITE" id="PS50089"/>
    </source>
</evidence>
<feature type="transmembrane region" description="Helical" evidence="5">
    <location>
        <begin position="354"/>
        <end position="372"/>
    </location>
</feature>
<dbReference type="AlphaFoldDB" id="A0A8S1QAH0"/>
<dbReference type="EMBL" id="CAJJDN010000101">
    <property type="protein sequence ID" value="CAD8112716.1"/>
    <property type="molecule type" value="Genomic_DNA"/>
</dbReference>
<reference evidence="7" key="1">
    <citation type="submission" date="2021-01" db="EMBL/GenBank/DDBJ databases">
        <authorList>
            <consortium name="Genoscope - CEA"/>
            <person name="William W."/>
        </authorList>
    </citation>
    <scope>NUCLEOTIDE SEQUENCE</scope>
</reference>
<evidence type="ECO:0000256" key="3">
    <source>
        <dbReference type="ARBA" id="ARBA00022833"/>
    </source>
</evidence>
<organism evidence="7 8">
    <name type="scientific">Paramecium sonneborni</name>
    <dbReference type="NCBI Taxonomy" id="65129"/>
    <lineage>
        <taxon>Eukaryota</taxon>
        <taxon>Sar</taxon>
        <taxon>Alveolata</taxon>
        <taxon>Ciliophora</taxon>
        <taxon>Intramacronucleata</taxon>
        <taxon>Oligohymenophorea</taxon>
        <taxon>Peniculida</taxon>
        <taxon>Parameciidae</taxon>
        <taxon>Paramecium</taxon>
    </lineage>
</organism>
<dbReference type="PROSITE" id="PS50089">
    <property type="entry name" value="ZF_RING_2"/>
    <property type="match status" value="1"/>
</dbReference>
<accession>A0A8S1QAH0</accession>
<keyword evidence="3" id="KW-0862">Zinc</keyword>
<evidence type="ECO:0000256" key="5">
    <source>
        <dbReference type="SAM" id="Phobius"/>
    </source>
</evidence>
<feature type="transmembrane region" description="Helical" evidence="5">
    <location>
        <begin position="189"/>
        <end position="206"/>
    </location>
</feature>
<feature type="domain" description="RING-type" evidence="6">
    <location>
        <begin position="549"/>
        <end position="592"/>
    </location>
</feature>
<name>A0A8S1QAH0_9CILI</name>
<feature type="transmembrane region" description="Helical" evidence="5">
    <location>
        <begin position="93"/>
        <end position="115"/>
    </location>
</feature>
<dbReference type="CDD" id="cd16448">
    <property type="entry name" value="RING-H2"/>
    <property type="match status" value="1"/>
</dbReference>
<feature type="transmembrane region" description="Helical" evidence="5">
    <location>
        <begin position="266"/>
        <end position="288"/>
    </location>
</feature>
<keyword evidence="2 4" id="KW-0863">Zinc-finger</keyword>
<dbReference type="PANTHER" id="PTHR45969">
    <property type="entry name" value="RING ZINC FINGER PROTEIN-RELATED"/>
    <property type="match status" value="1"/>
</dbReference>
<dbReference type="InterPro" id="IPR001841">
    <property type="entry name" value="Znf_RING"/>
</dbReference>
<evidence type="ECO:0000256" key="4">
    <source>
        <dbReference type="PROSITE-ProRule" id="PRU00175"/>
    </source>
</evidence>
<keyword evidence="5" id="KW-0812">Transmembrane</keyword>
<feature type="transmembrane region" description="Helical" evidence="5">
    <location>
        <begin position="121"/>
        <end position="144"/>
    </location>
</feature>
<evidence type="ECO:0000256" key="2">
    <source>
        <dbReference type="ARBA" id="ARBA00022771"/>
    </source>
</evidence>
<keyword evidence="1" id="KW-0479">Metal-binding</keyword>
<dbReference type="SMART" id="SM00184">
    <property type="entry name" value="RING"/>
    <property type="match status" value="1"/>
</dbReference>
<comment type="caution">
    <text evidence="7">The sequence shown here is derived from an EMBL/GenBank/DDBJ whole genome shotgun (WGS) entry which is preliminary data.</text>
</comment>
<dbReference type="OrthoDB" id="9984778at2759"/>